<dbReference type="Gene3D" id="1.10.10.10">
    <property type="entry name" value="Winged helix-like DNA-binding domain superfamily/Winged helix DNA-binding domain"/>
    <property type="match status" value="1"/>
</dbReference>
<evidence type="ECO:0000256" key="1">
    <source>
        <dbReference type="ARBA" id="ARBA00023015"/>
    </source>
</evidence>
<dbReference type="SUPFAM" id="SSF46785">
    <property type="entry name" value="Winged helix' DNA-binding domain"/>
    <property type="match status" value="1"/>
</dbReference>
<evidence type="ECO:0000313" key="6">
    <source>
        <dbReference type="Proteomes" id="UP000215694"/>
    </source>
</evidence>
<dbReference type="Pfam" id="PF13545">
    <property type="entry name" value="HTH_Crp_2"/>
    <property type="match status" value="1"/>
</dbReference>
<gene>
    <name evidence="5" type="ORF">CHL78_014115</name>
</gene>
<dbReference type="InterPro" id="IPR018490">
    <property type="entry name" value="cNMP-bd_dom_sf"/>
</dbReference>
<evidence type="ECO:0000256" key="3">
    <source>
        <dbReference type="ARBA" id="ARBA00023163"/>
    </source>
</evidence>
<feature type="domain" description="Cyclic nucleotide-binding" evidence="4">
    <location>
        <begin position="6"/>
        <end position="118"/>
    </location>
</feature>
<dbReference type="InterPro" id="IPR012318">
    <property type="entry name" value="HTH_CRP"/>
</dbReference>
<dbReference type="SMART" id="SM00419">
    <property type="entry name" value="HTH_CRP"/>
    <property type="match status" value="1"/>
</dbReference>
<dbReference type="InterPro" id="IPR000595">
    <property type="entry name" value="cNMP-bd_dom"/>
</dbReference>
<dbReference type="Proteomes" id="UP000215694">
    <property type="component" value="Unassembled WGS sequence"/>
</dbReference>
<evidence type="ECO:0000256" key="2">
    <source>
        <dbReference type="ARBA" id="ARBA00023125"/>
    </source>
</evidence>
<dbReference type="InterPro" id="IPR036388">
    <property type="entry name" value="WH-like_DNA-bd_sf"/>
</dbReference>
<evidence type="ECO:0000313" key="5">
    <source>
        <dbReference type="EMBL" id="RDY26312.1"/>
    </source>
</evidence>
<dbReference type="Pfam" id="PF00027">
    <property type="entry name" value="cNMP_binding"/>
    <property type="match status" value="1"/>
</dbReference>
<keyword evidence="2" id="KW-0238">DNA-binding</keyword>
<proteinExistence type="predicted"/>
<dbReference type="EMBL" id="NOJY02000030">
    <property type="protein sequence ID" value="RDY26312.1"/>
    <property type="molecule type" value="Genomic_DNA"/>
</dbReference>
<dbReference type="OrthoDB" id="1664418at2"/>
<dbReference type="GO" id="GO:0003677">
    <property type="term" value="F:DNA binding"/>
    <property type="evidence" value="ECO:0007669"/>
    <property type="project" value="UniProtKB-KW"/>
</dbReference>
<dbReference type="InterPro" id="IPR014710">
    <property type="entry name" value="RmlC-like_jellyroll"/>
</dbReference>
<dbReference type="CDD" id="cd00038">
    <property type="entry name" value="CAP_ED"/>
    <property type="match status" value="1"/>
</dbReference>
<dbReference type="RefSeq" id="WP_094369811.1">
    <property type="nucleotide sequence ID" value="NZ_NOJY02000030.1"/>
</dbReference>
<organism evidence="5 6">
    <name type="scientific">Romboutsia weinsteinii</name>
    <dbReference type="NCBI Taxonomy" id="2020949"/>
    <lineage>
        <taxon>Bacteria</taxon>
        <taxon>Bacillati</taxon>
        <taxon>Bacillota</taxon>
        <taxon>Clostridia</taxon>
        <taxon>Peptostreptococcales</taxon>
        <taxon>Peptostreptococcaceae</taxon>
        <taxon>Romboutsia</taxon>
    </lineage>
</organism>
<dbReference type="GO" id="GO:0006355">
    <property type="term" value="P:regulation of DNA-templated transcription"/>
    <property type="evidence" value="ECO:0007669"/>
    <property type="project" value="InterPro"/>
</dbReference>
<sequence length="234" mass="26927">MYDSLFYDYIENQKAKEFIDKIPNKIKSKCKIKRIEQGKIIVLRGNQIKSVFISCQGIMQVSNEFENGFVYSFSSVEPIGYIGLMEIMANKREYTSTLKASTECIILEIPKEDFKKWLNSDHQLTLDILKFISNIMYEQSLKTGEVLAYPSICILISYLISVFESKDGDTVFLEKTREEIGSILGFSIRTINRNLKELKEEELISVSRKGVSITSEQFIKLSGKLEKVKKSKHT</sequence>
<protein>
    <submittedName>
        <fullName evidence="5">Crp/Fnr family transcriptional regulator</fullName>
    </submittedName>
</protein>
<dbReference type="AlphaFoldDB" id="A0A371J0I8"/>
<comment type="caution">
    <text evidence="5">The sequence shown here is derived from an EMBL/GenBank/DDBJ whole genome shotgun (WGS) entry which is preliminary data.</text>
</comment>
<dbReference type="InterPro" id="IPR036390">
    <property type="entry name" value="WH_DNA-bd_sf"/>
</dbReference>
<evidence type="ECO:0000259" key="4">
    <source>
        <dbReference type="PROSITE" id="PS50042"/>
    </source>
</evidence>
<keyword evidence="3" id="KW-0804">Transcription</keyword>
<name>A0A371J0I8_9FIRM</name>
<keyword evidence="1" id="KW-0805">Transcription regulation</keyword>
<dbReference type="PROSITE" id="PS50042">
    <property type="entry name" value="CNMP_BINDING_3"/>
    <property type="match status" value="1"/>
</dbReference>
<keyword evidence="6" id="KW-1185">Reference proteome</keyword>
<dbReference type="PRINTS" id="PR00034">
    <property type="entry name" value="HTHCRP"/>
</dbReference>
<accession>A0A371J0I8</accession>
<dbReference type="SUPFAM" id="SSF51206">
    <property type="entry name" value="cAMP-binding domain-like"/>
    <property type="match status" value="1"/>
</dbReference>
<reference evidence="5 6" key="1">
    <citation type="journal article" date="2017" name="Genome Announc.">
        <title>Draft Genome Sequence of Romboutsia weinsteinii sp. nov. Strain CCRI-19649(T) Isolated from Surface Water.</title>
        <authorList>
            <person name="Maheux A.F."/>
            <person name="Boudreau D.K."/>
            <person name="Berube E."/>
            <person name="Boissinot M."/>
            <person name="Cantin P."/>
            <person name="Raymond F."/>
            <person name="Corbeil J."/>
            <person name="Omar R.F."/>
            <person name="Bergeron M.G."/>
        </authorList>
    </citation>
    <scope>NUCLEOTIDE SEQUENCE [LARGE SCALE GENOMIC DNA]</scope>
    <source>
        <strain evidence="5 6">CCRI-19649</strain>
    </source>
</reference>
<dbReference type="Gene3D" id="2.60.120.10">
    <property type="entry name" value="Jelly Rolls"/>
    <property type="match status" value="1"/>
</dbReference>